<proteinExistence type="predicted"/>
<protein>
    <submittedName>
        <fullName evidence="2">Uncharacterized protein</fullName>
    </submittedName>
</protein>
<evidence type="ECO:0000313" key="3">
    <source>
        <dbReference type="Proteomes" id="UP000188268"/>
    </source>
</evidence>
<evidence type="ECO:0000256" key="1">
    <source>
        <dbReference type="SAM" id="MobiDB-lite"/>
    </source>
</evidence>
<organism evidence="2 3">
    <name type="scientific">Corchorus capsularis</name>
    <name type="common">Jute</name>
    <dbReference type="NCBI Taxonomy" id="210143"/>
    <lineage>
        <taxon>Eukaryota</taxon>
        <taxon>Viridiplantae</taxon>
        <taxon>Streptophyta</taxon>
        <taxon>Embryophyta</taxon>
        <taxon>Tracheophyta</taxon>
        <taxon>Spermatophyta</taxon>
        <taxon>Magnoliopsida</taxon>
        <taxon>eudicotyledons</taxon>
        <taxon>Gunneridae</taxon>
        <taxon>Pentapetalae</taxon>
        <taxon>rosids</taxon>
        <taxon>malvids</taxon>
        <taxon>Malvales</taxon>
        <taxon>Malvaceae</taxon>
        <taxon>Grewioideae</taxon>
        <taxon>Apeibeae</taxon>
        <taxon>Corchorus</taxon>
    </lineage>
</organism>
<dbReference type="EMBL" id="AWWV01011645">
    <property type="protein sequence ID" value="OMO71342.1"/>
    <property type="molecule type" value="Genomic_DNA"/>
</dbReference>
<accession>A0A1R3HM37</accession>
<dbReference type="AlphaFoldDB" id="A0A1R3HM37"/>
<dbReference type="Gramene" id="OMO71342">
    <property type="protein sequence ID" value="OMO71342"/>
    <property type="gene ID" value="CCACVL1_18281"/>
</dbReference>
<gene>
    <name evidence="2" type="ORF">CCACVL1_18281</name>
</gene>
<keyword evidence="3" id="KW-1185">Reference proteome</keyword>
<dbReference type="Proteomes" id="UP000188268">
    <property type="component" value="Unassembled WGS sequence"/>
</dbReference>
<sequence>MEYVKDERKWKLGMNIDARGQKRALYRPSPIKSPRRANIAKSSRTQST</sequence>
<evidence type="ECO:0000313" key="2">
    <source>
        <dbReference type="EMBL" id="OMO71342.1"/>
    </source>
</evidence>
<reference evidence="2 3" key="1">
    <citation type="submission" date="2013-09" db="EMBL/GenBank/DDBJ databases">
        <title>Corchorus capsularis genome sequencing.</title>
        <authorList>
            <person name="Alam M."/>
            <person name="Haque M.S."/>
            <person name="Islam M.S."/>
            <person name="Emdad E.M."/>
            <person name="Islam M.M."/>
            <person name="Ahmed B."/>
            <person name="Halim A."/>
            <person name="Hossen Q.M.M."/>
            <person name="Hossain M.Z."/>
            <person name="Ahmed R."/>
            <person name="Khan M.M."/>
            <person name="Islam R."/>
            <person name="Rashid M.M."/>
            <person name="Khan S.A."/>
            <person name="Rahman M.S."/>
            <person name="Alam M."/>
        </authorList>
    </citation>
    <scope>NUCLEOTIDE SEQUENCE [LARGE SCALE GENOMIC DNA]</scope>
    <source>
        <strain evidence="3">cv. CVL-1</strain>
        <tissue evidence="2">Whole seedling</tissue>
    </source>
</reference>
<feature type="region of interest" description="Disordered" evidence="1">
    <location>
        <begin position="21"/>
        <end position="48"/>
    </location>
</feature>
<comment type="caution">
    <text evidence="2">The sequence shown here is derived from an EMBL/GenBank/DDBJ whole genome shotgun (WGS) entry which is preliminary data.</text>
</comment>
<name>A0A1R3HM37_COCAP</name>